<organism evidence="2 3">
    <name type="scientific">Sulfuriferula plumbiphila</name>
    <dbReference type="NCBI Taxonomy" id="171865"/>
    <lineage>
        <taxon>Bacteria</taxon>
        <taxon>Pseudomonadati</taxon>
        <taxon>Pseudomonadota</taxon>
        <taxon>Betaproteobacteria</taxon>
        <taxon>Nitrosomonadales</taxon>
        <taxon>Sulfuricellaceae</taxon>
        <taxon>Sulfuriferula</taxon>
    </lineage>
</organism>
<dbReference type="Pfam" id="PF20367">
    <property type="entry name" value="DUF6662"/>
    <property type="match status" value="1"/>
</dbReference>
<evidence type="ECO:0000313" key="3">
    <source>
        <dbReference type="Proteomes" id="UP000321337"/>
    </source>
</evidence>
<sequence>MRIIMSLTAIAALASVLAQPATAGESPFGWIYTTDTHPKGKKEFEQWIETQRGQSQGDYTNTLLRSEFEYGVSDNYQIALYYNQRYVNAYRNGIDGTTGGPDVDAPSGFDPMSRYSKFRFESVSMENLYRLSNPYTDPIGMAIYFEPSIGPRGWELESKFILQKNFLDDRLIWATNLNVSVERTKSATGEVERATPVDVLTGLSYRFRNNWSAGMEARNHREFTGYGFGQPDHSAWFIGPNVHYATKAWWVTGAWRSQLKQASGFTDEQRAVIQNGRIYGGEHARNEFMVKVGVPF</sequence>
<proteinExistence type="predicted"/>
<keyword evidence="1" id="KW-0732">Signal</keyword>
<dbReference type="EMBL" id="BKAD01000023">
    <property type="protein sequence ID" value="GEP31086.1"/>
    <property type="molecule type" value="Genomic_DNA"/>
</dbReference>
<name>A0A512L9C3_9PROT</name>
<dbReference type="Proteomes" id="UP000321337">
    <property type="component" value="Unassembled WGS sequence"/>
</dbReference>
<reference evidence="2 3" key="1">
    <citation type="submission" date="2019-07" db="EMBL/GenBank/DDBJ databases">
        <title>Whole genome shotgun sequence of Thiobacillus plumbophilus NBRC 107929.</title>
        <authorList>
            <person name="Hosoyama A."/>
            <person name="Uohara A."/>
            <person name="Ohji S."/>
            <person name="Ichikawa N."/>
        </authorList>
    </citation>
    <scope>NUCLEOTIDE SEQUENCE [LARGE SCALE GENOMIC DNA]</scope>
    <source>
        <strain evidence="2 3">NBRC 107929</strain>
    </source>
</reference>
<feature type="chain" id="PRO_5022148747" evidence="1">
    <location>
        <begin position="24"/>
        <end position="296"/>
    </location>
</feature>
<evidence type="ECO:0000256" key="1">
    <source>
        <dbReference type="SAM" id="SignalP"/>
    </source>
</evidence>
<gene>
    <name evidence="2" type="ORF">TPL01_22240</name>
</gene>
<dbReference type="AlphaFoldDB" id="A0A512L9C3"/>
<accession>A0A512L9C3</accession>
<dbReference type="OrthoDB" id="3078733at2"/>
<protein>
    <submittedName>
        <fullName evidence="2">Uncharacterized protein</fullName>
    </submittedName>
</protein>
<dbReference type="InterPro" id="IPR046603">
    <property type="entry name" value="DUF6662"/>
</dbReference>
<evidence type="ECO:0000313" key="2">
    <source>
        <dbReference type="EMBL" id="GEP31086.1"/>
    </source>
</evidence>
<feature type="signal peptide" evidence="1">
    <location>
        <begin position="1"/>
        <end position="23"/>
    </location>
</feature>
<keyword evidence="3" id="KW-1185">Reference proteome</keyword>
<comment type="caution">
    <text evidence="2">The sequence shown here is derived from an EMBL/GenBank/DDBJ whole genome shotgun (WGS) entry which is preliminary data.</text>
</comment>